<dbReference type="EMBL" id="JBHSBH010000003">
    <property type="protein sequence ID" value="MFC3994904.1"/>
    <property type="molecule type" value="Genomic_DNA"/>
</dbReference>
<name>A0ABV8FHV2_9ACTN</name>
<accession>A0ABV8FHV2</accession>
<proteinExistence type="predicted"/>
<keyword evidence="2" id="KW-1185">Reference proteome</keyword>
<gene>
    <name evidence="1" type="ORF">ACFOVU_03200</name>
</gene>
<dbReference type="Proteomes" id="UP001595847">
    <property type="component" value="Unassembled WGS sequence"/>
</dbReference>
<evidence type="ECO:0000313" key="2">
    <source>
        <dbReference type="Proteomes" id="UP001595847"/>
    </source>
</evidence>
<evidence type="ECO:0000313" key="1">
    <source>
        <dbReference type="EMBL" id="MFC3994904.1"/>
    </source>
</evidence>
<dbReference type="RefSeq" id="WP_378529749.1">
    <property type="nucleotide sequence ID" value="NZ_JBHSBH010000003.1"/>
</dbReference>
<dbReference type="Gene3D" id="6.10.140.2180">
    <property type="match status" value="1"/>
</dbReference>
<organism evidence="1 2">
    <name type="scientific">Nocardiopsis sediminis</name>
    <dbReference type="NCBI Taxonomy" id="1778267"/>
    <lineage>
        <taxon>Bacteria</taxon>
        <taxon>Bacillati</taxon>
        <taxon>Actinomycetota</taxon>
        <taxon>Actinomycetes</taxon>
        <taxon>Streptosporangiales</taxon>
        <taxon>Nocardiopsidaceae</taxon>
        <taxon>Nocardiopsis</taxon>
    </lineage>
</organism>
<protein>
    <submittedName>
        <fullName evidence="1">Uncharacterized protein</fullName>
    </submittedName>
</protein>
<reference evidence="2" key="1">
    <citation type="journal article" date="2019" name="Int. J. Syst. Evol. Microbiol.">
        <title>The Global Catalogue of Microorganisms (GCM) 10K type strain sequencing project: providing services to taxonomists for standard genome sequencing and annotation.</title>
        <authorList>
            <consortium name="The Broad Institute Genomics Platform"/>
            <consortium name="The Broad Institute Genome Sequencing Center for Infectious Disease"/>
            <person name="Wu L."/>
            <person name="Ma J."/>
        </authorList>
    </citation>
    <scope>NUCLEOTIDE SEQUENCE [LARGE SCALE GENOMIC DNA]</scope>
    <source>
        <strain evidence="2">TBRC 1826</strain>
    </source>
</reference>
<comment type="caution">
    <text evidence="1">The sequence shown here is derived from an EMBL/GenBank/DDBJ whole genome shotgun (WGS) entry which is preliminary data.</text>
</comment>
<sequence>MPPRPSWRGGRASSAGYLQIPLWLSRDELSELVAEMRAVIASRMDNEPAPDRRLHLLSPILFPIEERPGADSG</sequence>